<comment type="caution">
    <text evidence="2">The sequence shown here is derived from an EMBL/GenBank/DDBJ whole genome shotgun (WGS) entry which is preliminary data.</text>
</comment>
<dbReference type="InterPro" id="IPR002509">
    <property type="entry name" value="NODB_dom"/>
</dbReference>
<sequence length="296" mass="32685">MPHCDQVTNASTPGNAGTVVVLTIALDGETPVLAAGRRYAEHAMVMSHQAFEPHVAVPRLLDLLAAYSVPATFFIPGFAAERSPAMVEAVLAAGHEVAHHSYSHRPPTSLSEADDRREFERGLEALDRFGITPAGYRAPMWSASWRTPELVREYGMIYDSSLMDDDKAYVLQTSHGDLAEIPPHWSLDDWEQYAYLPAPHLGYHINNPLAVSAMWTSELAATRRYGGTFVLTGHGFLSGRAGRIEGLRQFIESALEFGDVKFRNAYDVACAALSDVATERKKHERVDVDSAIYPDW</sequence>
<dbReference type="Proteomes" id="UP000708347">
    <property type="component" value="Unassembled WGS sequence"/>
</dbReference>
<dbReference type="EMBL" id="VBSB01000003">
    <property type="protein sequence ID" value="NTY59081.1"/>
    <property type="molecule type" value="Genomic_DNA"/>
</dbReference>
<dbReference type="SUPFAM" id="SSF88713">
    <property type="entry name" value="Glycoside hydrolase/deacetylase"/>
    <property type="match status" value="1"/>
</dbReference>
<evidence type="ECO:0000313" key="2">
    <source>
        <dbReference type="EMBL" id="NTY59081.1"/>
    </source>
</evidence>
<dbReference type="Gene3D" id="3.20.20.370">
    <property type="entry name" value="Glycoside hydrolase/deacetylase"/>
    <property type="match status" value="1"/>
</dbReference>
<reference evidence="2 3" key="1">
    <citation type="submission" date="2019-05" db="EMBL/GenBank/DDBJ databases">
        <title>Mycolicibacterium sphagni ENV482 genome assembly.</title>
        <authorList>
            <person name="Chen W."/>
            <person name="Faulkner N.W."/>
            <person name="Hyman M.R."/>
        </authorList>
    </citation>
    <scope>NUCLEOTIDE SEQUENCE [LARGE SCALE GENOMIC DNA]</scope>
    <source>
        <strain evidence="2 3">ENV482</strain>
    </source>
</reference>
<dbReference type="InterPro" id="IPR011330">
    <property type="entry name" value="Glyco_hydro/deAcase_b/a-brl"/>
</dbReference>
<proteinExistence type="predicted"/>
<gene>
    <name evidence="2" type="ORF">FEG63_05855</name>
</gene>
<dbReference type="Pfam" id="PF01522">
    <property type="entry name" value="Polysacc_deac_1"/>
    <property type="match status" value="1"/>
</dbReference>
<evidence type="ECO:0000259" key="1">
    <source>
        <dbReference type="PROSITE" id="PS51677"/>
    </source>
</evidence>
<accession>A0ABX2JND9</accession>
<dbReference type="PANTHER" id="PTHR47561">
    <property type="entry name" value="POLYSACCHARIDE DEACETYLASE FAMILY PROTEIN (AFU_ORTHOLOGUE AFUA_6G05030)"/>
    <property type="match status" value="1"/>
</dbReference>
<feature type="domain" description="NodB homology" evidence="1">
    <location>
        <begin position="43"/>
        <end position="263"/>
    </location>
</feature>
<name>A0ABX2JND9_9MYCO</name>
<dbReference type="PROSITE" id="PS51677">
    <property type="entry name" value="NODB"/>
    <property type="match status" value="1"/>
</dbReference>
<protein>
    <submittedName>
        <fullName evidence="2">Polysaccharide deacetylase</fullName>
    </submittedName>
</protein>
<keyword evidence="3" id="KW-1185">Reference proteome</keyword>
<dbReference type="PANTHER" id="PTHR47561:SF1">
    <property type="entry name" value="POLYSACCHARIDE DEACETYLASE FAMILY PROTEIN (AFU_ORTHOLOGUE AFUA_6G05030)"/>
    <property type="match status" value="1"/>
</dbReference>
<evidence type="ECO:0000313" key="3">
    <source>
        <dbReference type="Proteomes" id="UP000708347"/>
    </source>
</evidence>
<organism evidence="2 3">
    <name type="scientific">Mycolicibacterium sphagni</name>
    <dbReference type="NCBI Taxonomy" id="1786"/>
    <lineage>
        <taxon>Bacteria</taxon>
        <taxon>Bacillati</taxon>
        <taxon>Actinomycetota</taxon>
        <taxon>Actinomycetes</taxon>
        <taxon>Mycobacteriales</taxon>
        <taxon>Mycobacteriaceae</taxon>
        <taxon>Mycolicibacterium</taxon>
    </lineage>
</organism>